<accession>A0A3B0SUZ4</accession>
<feature type="non-terminal residue" evidence="2">
    <location>
        <position position="1"/>
    </location>
</feature>
<protein>
    <submittedName>
        <fullName evidence="2">Uncharacterized protein</fullName>
    </submittedName>
</protein>
<evidence type="ECO:0000313" key="2">
    <source>
        <dbReference type="EMBL" id="VAW00324.1"/>
    </source>
</evidence>
<proteinExistence type="predicted"/>
<name>A0A3B0SUZ4_9ZZZZ</name>
<dbReference type="AlphaFoldDB" id="A0A3B0SUZ4"/>
<evidence type="ECO:0000256" key="1">
    <source>
        <dbReference type="SAM" id="Phobius"/>
    </source>
</evidence>
<feature type="transmembrane region" description="Helical" evidence="1">
    <location>
        <begin position="20"/>
        <end position="39"/>
    </location>
</feature>
<keyword evidence="1" id="KW-1133">Transmembrane helix</keyword>
<reference evidence="2" key="1">
    <citation type="submission" date="2018-06" db="EMBL/GenBank/DDBJ databases">
        <authorList>
            <person name="Zhirakovskaya E."/>
        </authorList>
    </citation>
    <scope>NUCLEOTIDE SEQUENCE</scope>
</reference>
<keyword evidence="1" id="KW-0472">Membrane</keyword>
<keyword evidence="1" id="KW-0812">Transmembrane</keyword>
<sequence length="55" mass="5813">VASFASVLVIVSGRGLFTPLGQLLFQAAVLTGIAWLVIFDRESPGTSNSVIHAER</sequence>
<organism evidence="2">
    <name type="scientific">hydrothermal vent metagenome</name>
    <dbReference type="NCBI Taxonomy" id="652676"/>
    <lineage>
        <taxon>unclassified sequences</taxon>
        <taxon>metagenomes</taxon>
        <taxon>ecological metagenomes</taxon>
    </lineage>
</organism>
<dbReference type="EMBL" id="UOEK01000185">
    <property type="protein sequence ID" value="VAW00324.1"/>
    <property type="molecule type" value="Genomic_DNA"/>
</dbReference>
<gene>
    <name evidence="2" type="ORF">MNBD_ACTINO02-3145</name>
</gene>